<reference evidence="5" key="1">
    <citation type="submission" date="2023-10" db="EMBL/GenBank/DDBJ databases">
        <authorList>
            <person name="Chen Y."/>
            <person name="Shah S."/>
            <person name="Dougan E. K."/>
            <person name="Thang M."/>
            <person name="Chan C."/>
        </authorList>
    </citation>
    <scope>NUCLEOTIDE SEQUENCE [LARGE SCALE GENOMIC DNA]</scope>
</reference>
<evidence type="ECO:0000256" key="2">
    <source>
        <dbReference type="ARBA" id="ARBA00022741"/>
    </source>
</evidence>
<comment type="caution">
    <text evidence="5">The sequence shown here is derived from an EMBL/GenBank/DDBJ whole genome shotgun (WGS) entry which is preliminary data.</text>
</comment>
<feature type="region of interest" description="Disordered" evidence="4">
    <location>
        <begin position="79"/>
        <end position="107"/>
    </location>
</feature>
<proteinExistence type="inferred from homology"/>
<protein>
    <recommendedName>
        <fullName evidence="7">G domain-containing protein</fullName>
    </recommendedName>
</protein>
<dbReference type="Gene3D" id="3.40.50.300">
    <property type="entry name" value="P-loop containing nucleotide triphosphate hydrolases"/>
    <property type="match status" value="2"/>
</dbReference>
<sequence>MPGDAGEGREKLPPLVFFRITVLGSSNSGKTSLINSYVNGVCPARYTKTDKVVLYYRKVEIEDDGEVEDVRKAVLVEIEDTPGSERGSDEAESGNQRVGPGAPKIQKGSRVVLEKDKDKLREMMKNNAKFEQMMRKGLERMMGRDHIVRDVLPDGTFGLPSHDGSDGGVWHFPKDAVSLKISLDMPIDKYLHLDIKDLRKVDAKMTAKELSKFKEDLQRPFSAGERPVKHPDEDRTITKQRMGYFLCFDLSDPESDSLREAMNLYKMLLDSDKDARKIMPKVWLIGCKQDRSSDATVIRRNKQSAMKFANDREIPFAATSARDHKGVREAFGDMIRAISSCEILWRMEEADDGGDDKDEESGCQLQ</sequence>
<evidence type="ECO:0008006" key="7">
    <source>
        <dbReference type="Google" id="ProtNLM"/>
    </source>
</evidence>
<dbReference type="PANTHER" id="PTHR47981:SF20">
    <property type="entry name" value="RAS-RELATED PROTEIN RAB-7A"/>
    <property type="match status" value="1"/>
</dbReference>
<keyword evidence="3" id="KW-0342">GTP-binding</keyword>
<evidence type="ECO:0000256" key="3">
    <source>
        <dbReference type="ARBA" id="ARBA00023134"/>
    </source>
</evidence>
<dbReference type="PANTHER" id="PTHR47981">
    <property type="entry name" value="RAB FAMILY"/>
    <property type="match status" value="1"/>
</dbReference>
<comment type="similarity">
    <text evidence="1">Belongs to the small GTPase superfamily. Rab family.</text>
</comment>
<dbReference type="InterPro" id="IPR001806">
    <property type="entry name" value="Small_GTPase"/>
</dbReference>
<gene>
    <name evidence="5" type="ORF">PCOR1329_LOCUS58997</name>
</gene>
<dbReference type="InterPro" id="IPR027417">
    <property type="entry name" value="P-loop_NTPase"/>
</dbReference>
<keyword evidence="6" id="KW-1185">Reference proteome</keyword>
<dbReference type="EMBL" id="CAUYUJ010017339">
    <property type="protein sequence ID" value="CAK0873942.1"/>
    <property type="molecule type" value="Genomic_DNA"/>
</dbReference>
<keyword evidence="2" id="KW-0547">Nucleotide-binding</keyword>
<dbReference type="SUPFAM" id="SSF52540">
    <property type="entry name" value="P-loop containing nucleoside triphosphate hydrolases"/>
    <property type="match status" value="2"/>
</dbReference>
<evidence type="ECO:0000256" key="1">
    <source>
        <dbReference type="ARBA" id="ARBA00006270"/>
    </source>
</evidence>
<organism evidence="5 6">
    <name type="scientific">Prorocentrum cordatum</name>
    <dbReference type="NCBI Taxonomy" id="2364126"/>
    <lineage>
        <taxon>Eukaryota</taxon>
        <taxon>Sar</taxon>
        <taxon>Alveolata</taxon>
        <taxon>Dinophyceae</taxon>
        <taxon>Prorocentrales</taxon>
        <taxon>Prorocentraceae</taxon>
        <taxon>Prorocentrum</taxon>
    </lineage>
</organism>
<dbReference type="Proteomes" id="UP001189429">
    <property type="component" value="Unassembled WGS sequence"/>
</dbReference>
<evidence type="ECO:0000313" key="5">
    <source>
        <dbReference type="EMBL" id="CAK0873942.1"/>
    </source>
</evidence>
<name>A0ABN9VKX0_9DINO</name>
<accession>A0ABN9VKX0</accession>
<evidence type="ECO:0000313" key="6">
    <source>
        <dbReference type="Proteomes" id="UP001189429"/>
    </source>
</evidence>
<evidence type="ECO:0000256" key="4">
    <source>
        <dbReference type="SAM" id="MobiDB-lite"/>
    </source>
</evidence>
<dbReference type="Pfam" id="PF00071">
    <property type="entry name" value="Ras"/>
    <property type="match status" value="1"/>
</dbReference>